<evidence type="ECO:0000313" key="10">
    <source>
        <dbReference type="EMBL" id="MEA5445213.1"/>
    </source>
</evidence>
<evidence type="ECO:0000256" key="4">
    <source>
        <dbReference type="ARBA" id="ARBA00017935"/>
    </source>
</evidence>
<feature type="domain" description="N-acetyltransferase" evidence="9">
    <location>
        <begin position="22"/>
        <end position="178"/>
    </location>
</feature>
<evidence type="ECO:0000256" key="7">
    <source>
        <dbReference type="ARBA" id="ARBA00048924"/>
    </source>
</evidence>
<evidence type="ECO:0000313" key="11">
    <source>
        <dbReference type="Proteomes" id="UP001302316"/>
    </source>
</evidence>
<dbReference type="InterPro" id="IPR016181">
    <property type="entry name" value="Acyl_CoA_acyltransferase"/>
</dbReference>
<evidence type="ECO:0000256" key="5">
    <source>
        <dbReference type="ARBA" id="ARBA00022679"/>
    </source>
</evidence>
<evidence type="ECO:0000256" key="1">
    <source>
        <dbReference type="ARBA" id="ARBA00004978"/>
    </source>
</evidence>
<dbReference type="GO" id="GO:0033816">
    <property type="term" value="F:diaminobutyrate acetyltransferase activity"/>
    <property type="evidence" value="ECO:0007669"/>
    <property type="project" value="UniProtKB-EC"/>
</dbReference>
<dbReference type="SUPFAM" id="SSF55729">
    <property type="entry name" value="Acyl-CoA N-acyltransferases (Nat)"/>
    <property type="match status" value="1"/>
</dbReference>
<keyword evidence="6 8" id="KW-0012">Acyltransferase</keyword>
<comment type="similarity">
    <text evidence="2 8">Belongs to the acetyltransferase family. EctA subfamily.</text>
</comment>
<dbReference type="CDD" id="cd04301">
    <property type="entry name" value="NAT_SF"/>
    <property type="match status" value="1"/>
</dbReference>
<dbReference type="PROSITE" id="PS51186">
    <property type="entry name" value="GNAT"/>
    <property type="match status" value="1"/>
</dbReference>
<protein>
    <recommendedName>
        <fullName evidence="4 8">L-2,4-diaminobutyric acid acetyltransferase</fullName>
        <shortName evidence="8">DABA acetyltransferase</shortName>
        <ecNumber evidence="3 8">2.3.1.178</ecNumber>
    </recommendedName>
</protein>
<proteinExistence type="inferred from homology"/>
<accession>A0AAP6MK52</accession>
<organism evidence="10 11">
    <name type="scientific">Natronospira elongata</name>
    <dbReference type="NCBI Taxonomy" id="3110268"/>
    <lineage>
        <taxon>Bacteria</taxon>
        <taxon>Pseudomonadati</taxon>
        <taxon>Pseudomonadota</taxon>
        <taxon>Gammaproteobacteria</taxon>
        <taxon>Natronospirales</taxon>
        <taxon>Natronospiraceae</taxon>
        <taxon>Natronospira</taxon>
    </lineage>
</organism>
<comment type="pathway">
    <text evidence="1 8">Amine and polyamine biosynthesis; ectoine biosynthesis; L-ectoine from L-aspartate 4-semialdehyde: step 2/3.</text>
</comment>
<sequence length="182" mass="20450">MSKTATTIDSKDNNVSEQTGDIIYRAATAADGGVMWRFVAEAGVLEQNPSYAYILMCQHFGDTCLVAERDGEMVGFVLAYIPPRQEDTIFVWQVGVSKKVRGKGVGMRLLRHLMALPACRNVRYLEASVTPSNKPSQNLFRGFAKRSGTQCRKMPFFPSEFFPEPHESEHLYRVGPIEWPEA</sequence>
<dbReference type="EMBL" id="JAYGII010000007">
    <property type="protein sequence ID" value="MEA5445213.1"/>
    <property type="molecule type" value="Genomic_DNA"/>
</dbReference>
<comment type="caution">
    <text evidence="10">The sequence shown here is derived from an EMBL/GenBank/DDBJ whole genome shotgun (WGS) entry which is preliminary data.</text>
</comment>
<dbReference type="GO" id="GO:0019491">
    <property type="term" value="P:ectoine biosynthetic process"/>
    <property type="evidence" value="ECO:0007669"/>
    <property type="project" value="InterPro"/>
</dbReference>
<dbReference type="EC" id="2.3.1.178" evidence="3 8"/>
<name>A0AAP6MK52_9GAMM</name>
<evidence type="ECO:0000256" key="2">
    <source>
        <dbReference type="ARBA" id="ARBA00010712"/>
    </source>
</evidence>
<evidence type="ECO:0000256" key="3">
    <source>
        <dbReference type="ARBA" id="ARBA00012355"/>
    </source>
</evidence>
<dbReference type="InterPro" id="IPR012772">
    <property type="entry name" value="Ectoine_EctA"/>
</dbReference>
<dbReference type="NCBIfam" id="TIGR02406">
    <property type="entry name" value="ectoine_EctA"/>
    <property type="match status" value="1"/>
</dbReference>
<dbReference type="RefSeq" id="WP_346050843.1">
    <property type="nucleotide sequence ID" value="NZ_JAYGII010000007.1"/>
</dbReference>
<dbReference type="Proteomes" id="UP001302316">
    <property type="component" value="Unassembled WGS sequence"/>
</dbReference>
<comment type="catalytic activity">
    <reaction evidence="7 8">
        <text>L-2,4-diaminobutanoate + acetyl-CoA = (2S)-4-acetamido-2-aminobutanoate + CoA + H(+)</text>
        <dbReference type="Rhea" id="RHEA:16901"/>
        <dbReference type="ChEBI" id="CHEBI:15378"/>
        <dbReference type="ChEBI" id="CHEBI:57287"/>
        <dbReference type="ChEBI" id="CHEBI:57288"/>
        <dbReference type="ChEBI" id="CHEBI:58761"/>
        <dbReference type="ChEBI" id="CHEBI:58929"/>
        <dbReference type="EC" id="2.3.1.178"/>
    </reaction>
</comment>
<gene>
    <name evidence="8 10" type="primary">ectA</name>
    <name evidence="10" type="ORF">VCB98_05195</name>
</gene>
<dbReference type="PANTHER" id="PTHR43072">
    <property type="entry name" value="N-ACETYLTRANSFERASE"/>
    <property type="match status" value="1"/>
</dbReference>
<dbReference type="Pfam" id="PF00583">
    <property type="entry name" value="Acetyltransf_1"/>
    <property type="match status" value="1"/>
</dbReference>
<comment type="function">
    <text evidence="8">Catalyzes the acetylation of L-2,4-diaminobutyrate (DABA) to gamma-N-acetyl-alpha,gamma-diaminobutyric acid (ADABA) with acetyl coenzyme A.</text>
</comment>
<dbReference type="PANTHER" id="PTHR43072:SF23">
    <property type="entry name" value="UPF0039 PROTEIN C11D3.02C"/>
    <property type="match status" value="1"/>
</dbReference>
<keyword evidence="5 8" id="KW-0808">Transferase</keyword>
<dbReference type="Gene3D" id="3.40.630.30">
    <property type="match status" value="1"/>
</dbReference>
<evidence type="ECO:0000256" key="8">
    <source>
        <dbReference type="RuleBase" id="RU365045"/>
    </source>
</evidence>
<dbReference type="InterPro" id="IPR000182">
    <property type="entry name" value="GNAT_dom"/>
</dbReference>
<evidence type="ECO:0000256" key="6">
    <source>
        <dbReference type="ARBA" id="ARBA00023315"/>
    </source>
</evidence>
<reference evidence="10 11" key="1">
    <citation type="submission" date="2023-12" db="EMBL/GenBank/DDBJ databases">
        <title>Whole-genome sequencing of halo(alkali)philic microorganisms from hypersaline lakes.</title>
        <authorList>
            <person name="Sorokin D.Y."/>
            <person name="Merkel A.Y."/>
            <person name="Messina E."/>
            <person name="Yakimov M."/>
        </authorList>
    </citation>
    <scope>NUCLEOTIDE SEQUENCE [LARGE SCALE GENOMIC DNA]</scope>
    <source>
        <strain evidence="10 11">AB-CW1</strain>
    </source>
</reference>
<dbReference type="AlphaFoldDB" id="A0AAP6MK52"/>
<keyword evidence="11" id="KW-1185">Reference proteome</keyword>
<evidence type="ECO:0000259" key="9">
    <source>
        <dbReference type="PROSITE" id="PS51186"/>
    </source>
</evidence>